<protein>
    <submittedName>
        <fullName evidence="1">Uncharacterized protein</fullName>
    </submittedName>
</protein>
<dbReference type="Proteomes" id="UP000054698">
    <property type="component" value="Unassembled WGS sequence"/>
</dbReference>
<organism evidence="1 4">
    <name type="scientific">Legionella feeleii</name>
    <dbReference type="NCBI Taxonomy" id="453"/>
    <lineage>
        <taxon>Bacteria</taxon>
        <taxon>Pseudomonadati</taxon>
        <taxon>Pseudomonadota</taxon>
        <taxon>Gammaproteobacteria</taxon>
        <taxon>Legionellales</taxon>
        <taxon>Legionellaceae</taxon>
        <taxon>Legionella</taxon>
    </lineage>
</organism>
<evidence type="ECO:0000313" key="5">
    <source>
        <dbReference type="Proteomes" id="UP000251942"/>
    </source>
</evidence>
<dbReference type="EMBL" id="UASS01000001">
    <property type="protein sequence ID" value="SPX59481.1"/>
    <property type="molecule type" value="Genomic_DNA"/>
</dbReference>
<dbReference type="RefSeq" id="WP_058443325.1">
    <property type="nucleotide sequence ID" value="NZ_CAAAHT010000031.1"/>
</dbReference>
<reference evidence="1 4" key="1">
    <citation type="submission" date="2015-11" db="EMBL/GenBank/DDBJ databases">
        <title>Genomic analysis of 38 Legionella species identifies large and diverse effector repertoires.</title>
        <authorList>
            <person name="Burstein D."/>
            <person name="Amaro F."/>
            <person name="Zusman T."/>
            <person name="Lifshitz Z."/>
            <person name="Cohen O."/>
            <person name="Gilbert J.A."/>
            <person name="Pupko T."/>
            <person name="Shuman H.A."/>
            <person name="Segal G."/>
        </authorList>
    </citation>
    <scope>NUCLEOTIDE SEQUENCE [LARGE SCALE GENOMIC DNA]</scope>
    <source>
        <strain evidence="1 4">WO-44C</strain>
    </source>
</reference>
<dbReference type="EMBL" id="UGNY01000001">
    <property type="protein sequence ID" value="STX38576.1"/>
    <property type="molecule type" value="Genomic_DNA"/>
</dbReference>
<dbReference type="AlphaFoldDB" id="A0A0W0UAD3"/>
<dbReference type="Proteomes" id="UP000254033">
    <property type="component" value="Unassembled WGS sequence"/>
</dbReference>
<dbReference type="PATRIC" id="fig|453.4.peg.119"/>
<gene>
    <name evidence="1" type="ORF">Lfee_0104</name>
    <name evidence="3" type="ORF">NCTC11978_01762</name>
    <name evidence="2" type="ORF">NCTC12022_00304</name>
</gene>
<accession>A0A0W0UAD3</accession>
<evidence type="ECO:0000313" key="1">
    <source>
        <dbReference type="EMBL" id="KTD04646.1"/>
    </source>
</evidence>
<dbReference type="EMBL" id="LNYB01000006">
    <property type="protein sequence ID" value="KTD04646.1"/>
    <property type="molecule type" value="Genomic_DNA"/>
</dbReference>
<dbReference type="Proteomes" id="UP000251942">
    <property type="component" value="Unassembled WGS sequence"/>
</dbReference>
<keyword evidence="4" id="KW-1185">Reference proteome</keyword>
<sequence>MNEVDILLLFYEEMKAQGKSRDAIFMNIDESVVAILSQKFKRDVTLAEVQKLTDICIANEWLERTTIDPGYNFLSLTAGGLQVVLAHEYAKGV</sequence>
<proteinExistence type="predicted"/>
<evidence type="ECO:0000313" key="4">
    <source>
        <dbReference type="Proteomes" id="UP000054698"/>
    </source>
</evidence>
<dbReference type="OrthoDB" id="6402546at2"/>
<name>A0A0W0UAD3_9GAMM</name>
<dbReference type="STRING" id="453.Lfee_0104"/>
<evidence type="ECO:0000313" key="6">
    <source>
        <dbReference type="Proteomes" id="UP000254033"/>
    </source>
</evidence>
<evidence type="ECO:0000313" key="3">
    <source>
        <dbReference type="EMBL" id="STX38576.1"/>
    </source>
</evidence>
<reference evidence="5 6" key="2">
    <citation type="submission" date="2018-06" db="EMBL/GenBank/DDBJ databases">
        <authorList>
            <consortium name="Pathogen Informatics"/>
            <person name="Doyle S."/>
        </authorList>
    </citation>
    <scope>NUCLEOTIDE SEQUENCE [LARGE SCALE GENOMIC DNA]</scope>
    <source>
        <strain evidence="3 6">NCTC11978</strain>
        <strain evidence="2 5">NCTC12022</strain>
    </source>
</reference>
<evidence type="ECO:0000313" key="2">
    <source>
        <dbReference type="EMBL" id="SPX59481.1"/>
    </source>
</evidence>